<dbReference type="PANTHER" id="PTHR10000">
    <property type="entry name" value="PHOSPHOSERINE PHOSPHATASE"/>
    <property type="match status" value="1"/>
</dbReference>
<dbReference type="InterPro" id="IPR023214">
    <property type="entry name" value="HAD_sf"/>
</dbReference>
<dbReference type="SUPFAM" id="SSF56784">
    <property type="entry name" value="HAD-like"/>
    <property type="match status" value="1"/>
</dbReference>
<dbReference type="InterPro" id="IPR036412">
    <property type="entry name" value="HAD-like_sf"/>
</dbReference>
<dbReference type="AlphaFoldDB" id="A0A076LJU6"/>
<dbReference type="Gene3D" id="3.30.1240.10">
    <property type="match status" value="1"/>
</dbReference>
<reference evidence="3 4" key="1">
    <citation type="journal article" date="2012" name="PLoS ONE">
        <title>Edwardsiella comparative phylogenomics reveal the new intra/inter-species taxonomic relationships, virulence evolution and niche adaptation mechanisms.</title>
        <authorList>
            <person name="Yang M."/>
            <person name="Lv Y."/>
            <person name="Xiao J."/>
            <person name="Wu H."/>
            <person name="Zheng H."/>
            <person name="Liu Q."/>
            <person name="Zhang Y."/>
            <person name="Wang Q."/>
        </authorList>
    </citation>
    <scope>NUCLEOTIDE SEQUENCE [LARGE SCALE GENOMIC DNA]</scope>
    <source>
        <strain evidence="4">080813</strain>
    </source>
</reference>
<dbReference type="NCBIfam" id="TIGR01484">
    <property type="entry name" value="HAD-SF-IIB"/>
    <property type="match status" value="1"/>
</dbReference>
<dbReference type="GO" id="GO:0000287">
    <property type="term" value="F:magnesium ion binding"/>
    <property type="evidence" value="ECO:0007669"/>
    <property type="project" value="TreeGrafter"/>
</dbReference>
<dbReference type="KEGG" id="ete:ETEE_1784"/>
<dbReference type="RefSeq" id="WP_034164472.1">
    <property type="nucleotide sequence ID" value="NZ_CP006664.1"/>
</dbReference>
<sequence length="272" mass="29957">MPIKLIAIDLDGTLLNEAREITPAVKAAIADARRRGVKVVLATGRPLIGVRPYLRELALDVAGEYCLCNNGGLIVHADSGETLFETALDYSDYRYLEALAREVGCHFHALDAERLFTANRDISKYTVHESFITGIPLYFCPAEQMDPSLRFPKVMMIDHPEVLEAAIARIPAQAYQRYTLLRSSPFFLEILHRDVDKGKGIARLAEHLGIDRQHVMCIGDHGNDLAMIDYAGLGVAMGNAEPAILAAAQYVTASNREDGVAQAIQRWILNAA</sequence>
<dbReference type="PROSITE" id="PS01228">
    <property type="entry name" value="COF_1"/>
    <property type="match status" value="1"/>
</dbReference>
<dbReference type="EMBL" id="CP006664">
    <property type="protein sequence ID" value="AIJ08231.1"/>
    <property type="molecule type" value="Genomic_DNA"/>
</dbReference>
<evidence type="ECO:0000313" key="4">
    <source>
        <dbReference type="Proteomes" id="UP000028681"/>
    </source>
</evidence>
<dbReference type="PANTHER" id="PTHR10000:SF8">
    <property type="entry name" value="HAD SUPERFAMILY HYDROLASE-LIKE, TYPE 3"/>
    <property type="match status" value="1"/>
</dbReference>
<dbReference type="Proteomes" id="UP000028681">
    <property type="component" value="Chromosome"/>
</dbReference>
<organism evidence="3 4">
    <name type="scientific">Edwardsiella anguillarum ET080813</name>
    <dbReference type="NCBI Taxonomy" id="667120"/>
    <lineage>
        <taxon>Bacteria</taxon>
        <taxon>Pseudomonadati</taxon>
        <taxon>Pseudomonadota</taxon>
        <taxon>Gammaproteobacteria</taxon>
        <taxon>Enterobacterales</taxon>
        <taxon>Hafniaceae</taxon>
        <taxon>Edwardsiella</taxon>
    </lineage>
</organism>
<dbReference type="Gene3D" id="3.40.50.1000">
    <property type="entry name" value="HAD superfamily/HAD-like"/>
    <property type="match status" value="1"/>
</dbReference>
<keyword evidence="2" id="KW-0378">Hydrolase</keyword>
<protein>
    <submittedName>
        <fullName evidence="3">Phosphatase YidA</fullName>
    </submittedName>
</protein>
<dbReference type="GO" id="GO:0016791">
    <property type="term" value="F:phosphatase activity"/>
    <property type="evidence" value="ECO:0007669"/>
    <property type="project" value="TreeGrafter"/>
</dbReference>
<dbReference type="GO" id="GO:0005829">
    <property type="term" value="C:cytosol"/>
    <property type="evidence" value="ECO:0007669"/>
    <property type="project" value="TreeGrafter"/>
</dbReference>
<dbReference type="HOGENOM" id="CLU_044146_0_1_6"/>
<proteinExistence type="predicted"/>
<keyword evidence="1" id="KW-0479">Metal-binding</keyword>
<dbReference type="InterPro" id="IPR000150">
    <property type="entry name" value="Cof"/>
</dbReference>
<dbReference type="SFLD" id="SFLDS00003">
    <property type="entry name" value="Haloacid_Dehalogenase"/>
    <property type="match status" value="1"/>
</dbReference>
<dbReference type="InterPro" id="IPR006379">
    <property type="entry name" value="HAD-SF_hydro_IIB"/>
</dbReference>
<dbReference type="Pfam" id="PF08282">
    <property type="entry name" value="Hydrolase_3"/>
    <property type="match status" value="1"/>
</dbReference>
<evidence type="ECO:0000256" key="2">
    <source>
        <dbReference type="ARBA" id="ARBA00022801"/>
    </source>
</evidence>
<dbReference type="NCBIfam" id="TIGR00099">
    <property type="entry name" value="Cof-subfamily"/>
    <property type="match status" value="1"/>
</dbReference>
<dbReference type="SFLD" id="SFLDG01144">
    <property type="entry name" value="C2.B.4:_PGP_Like"/>
    <property type="match status" value="1"/>
</dbReference>
<dbReference type="CDD" id="cd07516">
    <property type="entry name" value="HAD_Pase"/>
    <property type="match status" value="1"/>
</dbReference>
<evidence type="ECO:0000256" key="1">
    <source>
        <dbReference type="ARBA" id="ARBA00022723"/>
    </source>
</evidence>
<accession>A0A076LJU6</accession>
<gene>
    <name evidence="3" type="ORF">ETEE_1784</name>
</gene>
<dbReference type="SFLD" id="SFLDG01140">
    <property type="entry name" value="C2.B:_Phosphomannomutase_and_P"/>
    <property type="match status" value="1"/>
</dbReference>
<dbReference type="GeneID" id="33939396"/>
<name>A0A076LJU6_9GAMM</name>
<evidence type="ECO:0000313" key="3">
    <source>
        <dbReference type="EMBL" id="AIJ08231.1"/>
    </source>
</evidence>
<dbReference type="NCBIfam" id="NF007806">
    <property type="entry name" value="PRK10513.1"/>
    <property type="match status" value="1"/>
</dbReference>